<reference evidence="1 2" key="1">
    <citation type="journal article" date="2016" name="Sci. Rep.">
        <title>Metabolic traits of an uncultured archaeal lineage -MSBL1- from brine pools of the Red Sea.</title>
        <authorList>
            <person name="Mwirichia R."/>
            <person name="Alam I."/>
            <person name="Rashid M."/>
            <person name="Vinu M."/>
            <person name="Ba-Alawi W."/>
            <person name="Anthony Kamau A."/>
            <person name="Kamanda Ngugi D."/>
            <person name="Goker M."/>
            <person name="Klenk H.P."/>
            <person name="Bajic V."/>
            <person name="Stingl U."/>
        </authorList>
    </citation>
    <scope>NUCLEOTIDE SEQUENCE [LARGE SCALE GENOMIC DNA]</scope>
    <source>
        <strain evidence="1">SCGC-AAA382C18</strain>
    </source>
</reference>
<proteinExistence type="predicted"/>
<organism evidence="1 2">
    <name type="scientific">candidate division MSBL1 archaeon SCGC-AAA382C18</name>
    <dbReference type="NCBI Taxonomy" id="1698281"/>
    <lineage>
        <taxon>Archaea</taxon>
        <taxon>Methanobacteriati</taxon>
        <taxon>Methanobacteriota</taxon>
        <taxon>candidate division MSBL1</taxon>
    </lineage>
</organism>
<protein>
    <submittedName>
        <fullName evidence="1">Uncharacterized protein</fullName>
    </submittedName>
</protein>
<comment type="caution">
    <text evidence="1">The sequence shown here is derived from an EMBL/GenBank/DDBJ whole genome shotgun (WGS) entry which is preliminary data.</text>
</comment>
<keyword evidence="2" id="KW-1185">Reference proteome</keyword>
<accession>A0A133VIY7</accession>
<gene>
    <name evidence="1" type="ORF">AKJ52_02250</name>
</gene>
<name>A0A133VIY7_9EURY</name>
<dbReference type="Proteomes" id="UP000070404">
    <property type="component" value="Unassembled WGS sequence"/>
</dbReference>
<sequence>MKKEDREAVDRVFELVRPYISDSDDLRKNLNQNIELSSNLDEFVKNFEETTSQIDDSSKKTDCKIFLNKLKSW</sequence>
<dbReference type="AlphaFoldDB" id="A0A133VIY7"/>
<dbReference type="EMBL" id="LHYF01000039">
    <property type="protein sequence ID" value="KXB06409.1"/>
    <property type="molecule type" value="Genomic_DNA"/>
</dbReference>
<evidence type="ECO:0000313" key="2">
    <source>
        <dbReference type="Proteomes" id="UP000070404"/>
    </source>
</evidence>
<evidence type="ECO:0000313" key="1">
    <source>
        <dbReference type="EMBL" id="KXB06409.1"/>
    </source>
</evidence>